<evidence type="ECO:0000313" key="3">
    <source>
        <dbReference type="Proteomes" id="UP000001739"/>
    </source>
</evidence>
<reference evidence="2 3" key="1">
    <citation type="journal article" date="2011" name="J. Bacteriol.">
        <title>Complete genome sequence of the plant growth-promoting endophyte Burkholderia phytofirmans strain PsJN.</title>
        <authorList>
            <person name="Weilharter A."/>
            <person name="Mitter B."/>
            <person name="Shin M.V."/>
            <person name="Chain P.S."/>
            <person name="Nowak J."/>
            <person name="Sessitsch A."/>
        </authorList>
    </citation>
    <scope>NUCLEOTIDE SEQUENCE [LARGE SCALE GENOMIC DNA]</scope>
    <source>
        <strain evidence="3">DSM 17436 / LMG 22146 / PsJN</strain>
    </source>
</reference>
<evidence type="ECO:0000313" key="2">
    <source>
        <dbReference type="EMBL" id="ACD20338.1"/>
    </source>
</evidence>
<feature type="transmembrane region" description="Helical" evidence="1">
    <location>
        <begin position="20"/>
        <end position="39"/>
    </location>
</feature>
<dbReference type="EMBL" id="CP001053">
    <property type="protein sequence ID" value="ACD20338.1"/>
    <property type="molecule type" value="Genomic_DNA"/>
</dbReference>
<name>B2T870_PARPJ</name>
<accession>B2T870</accession>
<dbReference type="HOGENOM" id="CLU_3286266_0_0_4"/>
<dbReference type="KEGG" id="bpy:Bphyt_6006"/>
<dbReference type="AlphaFoldDB" id="B2T870"/>
<sequence>MMALHTATSDAHNMKYPYDILTAACLFIIVVSTSIMLALS</sequence>
<evidence type="ECO:0000256" key="1">
    <source>
        <dbReference type="SAM" id="Phobius"/>
    </source>
</evidence>
<dbReference type="STRING" id="398527.Bphyt_6006"/>
<gene>
    <name evidence="2" type="ordered locus">Bphyt_6006</name>
</gene>
<keyword evidence="1" id="KW-1133">Transmembrane helix</keyword>
<organism evidence="2 3">
    <name type="scientific">Paraburkholderia phytofirmans (strain DSM 17436 / LMG 22146 / PsJN)</name>
    <name type="common">Burkholderia phytofirmans</name>
    <dbReference type="NCBI Taxonomy" id="398527"/>
    <lineage>
        <taxon>Bacteria</taxon>
        <taxon>Pseudomonadati</taxon>
        <taxon>Pseudomonadota</taxon>
        <taxon>Betaproteobacteria</taxon>
        <taxon>Burkholderiales</taxon>
        <taxon>Burkholderiaceae</taxon>
        <taxon>Paraburkholderia</taxon>
    </lineage>
</organism>
<protein>
    <submittedName>
        <fullName evidence="2">Uncharacterized protein</fullName>
    </submittedName>
</protein>
<keyword evidence="1" id="KW-0472">Membrane</keyword>
<proteinExistence type="predicted"/>
<keyword evidence="1" id="KW-0812">Transmembrane</keyword>
<dbReference type="Proteomes" id="UP000001739">
    <property type="component" value="Chromosome 2"/>
</dbReference>